<dbReference type="EMBL" id="CP001034">
    <property type="protein sequence ID" value="ACB85524.1"/>
    <property type="molecule type" value="Genomic_DNA"/>
</dbReference>
<evidence type="ECO:0000259" key="3">
    <source>
        <dbReference type="SMART" id="SM00909"/>
    </source>
</evidence>
<dbReference type="FunCoup" id="B2A6J1">
    <property type="interactions" value="71"/>
</dbReference>
<dbReference type="KEGG" id="nth:Nther_1954"/>
<gene>
    <name evidence="4" type="ordered locus">Nther_1954</name>
</gene>
<proteinExistence type="predicted"/>
<feature type="domain" description="GerMN" evidence="3">
    <location>
        <begin position="91"/>
        <end position="182"/>
    </location>
</feature>
<evidence type="ECO:0000256" key="2">
    <source>
        <dbReference type="SAM" id="Phobius"/>
    </source>
</evidence>
<feature type="domain" description="GerMN" evidence="3">
    <location>
        <begin position="239"/>
        <end position="323"/>
    </location>
</feature>
<dbReference type="AlphaFoldDB" id="B2A6J1"/>
<dbReference type="eggNOG" id="COG5401">
    <property type="taxonomic scope" value="Bacteria"/>
</dbReference>
<dbReference type="STRING" id="457570.Nther_1954"/>
<dbReference type="Proteomes" id="UP000001683">
    <property type="component" value="Chromosome"/>
</dbReference>
<accession>B2A6J1</accession>
<sequence>MGKVKLIVLIIVISSMALLLSGCFFLDFIFGPDPDETTKEEQEELEPKEDEPTEIRDYDEDEKRETVFYLLDNNDNLVPVVKPIEWTEGIATKTLNKMSQTPANEEFWMDTNLTPTLPNGTKVKGMAIDDGRARVNFTEEFLDMEPESEQEIKNSIVYTLSEFETIDEVEIMVEGEFIESLPGGTDVSGPLTREGLNVEITAEAESAENETGVNLYFLSQDGEYVVPVTRYIPDTEELEGNAIYELMKGADPDSGLISYVSTDLDINDVKIEGNTMQMDVSNLADDPEHQELALKQLKFTLTDFDYIDSMEISIDGTPIDIDERVMNLEEVNFRY</sequence>
<dbReference type="OrthoDB" id="9809406at2"/>
<evidence type="ECO:0000313" key="4">
    <source>
        <dbReference type="EMBL" id="ACB85524.1"/>
    </source>
</evidence>
<name>B2A6J1_NATTJ</name>
<dbReference type="PROSITE" id="PS51257">
    <property type="entry name" value="PROKAR_LIPOPROTEIN"/>
    <property type="match status" value="1"/>
</dbReference>
<feature type="transmembrane region" description="Helical" evidence="2">
    <location>
        <begin position="7"/>
        <end position="30"/>
    </location>
</feature>
<evidence type="ECO:0000256" key="1">
    <source>
        <dbReference type="SAM" id="MobiDB-lite"/>
    </source>
</evidence>
<dbReference type="InParanoid" id="B2A6J1"/>
<feature type="compositionally biased region" description="Acidic residues" evidence="1">
    <location>
        <begin position="41"/>
        <end position="52"/>
    </location>
</feature>
<dbReference type="SMART" id="SM00909">
    <property type="entry name" value="Germane"/>
    <property type="match status" value="2"/>
</dbReference>
<evidence type="ECO:0000313" key="5">
    <source>
        <dbReference type="Proteomes" id="UP000001683"/>
    </source>
</evidence>
<reference evidence="4 5" key="2">
    <citation type="journal article" date="2011" name="J. Bacteriol.">
        <title>Complete genome sequence of the anaerobic, halophilic alkalithermophile Natranaerobius thermophilus JW/NM-WN-LF.</title>
        <authorList>
            <person name="Zhao B."/>
            <person name="Mesbah N.M."/>
            <person name="Dalin E."/>
            <person name="Goodwin L."/>
            <person name="Nolan M."/>
            <person name="Pitluck S."/>
            <person name="Chertkov O."/>
            <person name="Brettin T.S."/>
            <person name="Han J."/>
            <person name="Larimer F.W."/>
            <person name="Land M.L."/>
            <person name="Hauser L."/>
            <person name="Kyrpides N."/>
            <person name="Wiegel J."/>
        </authorList>
    </citation>
    <scope>NUCLEOTIDE SEQUENCE [LARGE SCALE GENOMIC DNA]</scope>
    <source>
        <strain evidence="5">ATCC BAA-1301 / DSM 18059 / JW/NM-WN-LF</strain>
    </source>
</reference>
<reference evidence="4 5" key="1">
    <citation type="submission" date="2008-04" db="EMBL/GenBank/DDBJ databases">
        <title>Complete sequence of chromosome of Natranaerobius thermophilus JW/NM-WN-LF.</title>
        <authorList>
            <consortium name="US DOE Joint Genome Institute"/>
            <person name="Copeland A."/>
            <person name="Lucas S."/>
            <person name="Lapidus A."/>
            <person name="Glavina del Rio T."/>
            <person name="Dalin E."/>
            <person name="Tice H."/>
            <person name="Bruce D."/>
            <person name="Goodwin L."/>
            <person name="Pitluck S."/>
            <person name="Chertkov O."/>
            <person name="Brettin T."/>
            <person name="Detter J.C."/>
            <person name="Han C."/>
            <person name="Kuske C.R."/>
            <person name="Schmutz J."/>
            <person name="Larimer F."/>
            <person name="Land M."/>
            <person name="Hauser L."/>
            <person name="Kyrpides N."/>
            <person name="Lykidis A."/>
            <person name="Mesbah N.M."/>
            <person name="Wiegel J."/>
        </authorList>
    </citation>
    <scope>NUCLEOTIDE SEQUENCE [LARGE SCALE GENOMIC DNA]</scope>
    <source>
        <strain evidence="5">ATCC BAA-1301 / DSM 18059 / JW/NM-WN-LF</strain>
    </source>
</reference>
<keyword evidence="2" id="KW-1133">Transmembrane helix</keyword>
<dbReference type="RefSeq" id="WP_012448383.1">
    <property type="nucleotide sequence ID" value="NC_010718.1"/>
</dbReference>
<dbReference type="Pfam" id="PF10646">
    <property type="entry name" value="Germane"/>
    <property type="match status" value="2"/>
</dbReference>
<protein>
    <recommendedName>
        <fullName evidence="3">GerMN domain-containing protein</fullName>
    </recommendedName>
</protein>
<organism evidence="4 5">
    <name type="scientific">Natranaerobius thermophilus (strain ATCC BAA-1301 / DSM 18059 / JW/NM-WN-LF)</name>
    <dbReference type="NCBI Taxonomy" id="457570"/>
    <lineage>
        <taxon>Bacteria</taxon>
        <taxon>Bacillati</taxon>
        <taxon>Bacillota</taxon>
        <taxon>Clostridia</taxon>
        <taxon>Natranaerobiales</taxon>
        <taxon>Natranaerobiaceae</taxon>
        <taxon>Natranaerobius</taxon>
    </lineage>
</organism>
<keyword evidence="2" id="KW-0472">Membrane</keyword>
<feature type="region of interest" description="Disordered" evidence="1">
    <location>
        <begin position="35"/>
        <end position="59"/>
    </location>
</feature>
<dbReference type="HOGENOM" id="CLU_059512_1_0_9"/>
<dbReference type="InterPro" id="IPR019606">
    <property type="entry name" value="GerMN"/>
</dbReference>
<keyword evidence="5" id="KW-1185">Reference proteome</keyword>
<keyword evidence="2" id="KW-0812">Transmembrane</keyword>